<dbReference type="SUPFAM" id="SSF53098">
    <property type="entry name" value="Ribonuclease H-like"/>
    <property type="match status" value="1"/>
</dbReference>
<comment type="caution">
    <text evidence="2">The sequence shown here is derived from an EMBL/GenBank/DDBJ whole genome shotgun (WGS) entry which is preliminary data.</text>
</comment>
<dbReference type="PANTHER" id="PTHR23272">
    <property type="entry name" value="BED FINGER-RELATED"/>
    <property type="match status" value="1"/>
</dbReference>
<dbReference type="Proteomes" id="UP000826271">
    <property type="component" value="Unassembled WGS sequence"/>
</dbReference>
<dbReference type="AlphaFoldDB" id="A0AAV6XLL3"/>
<accession>A0AAV6XLL3</accession>
<protein>
    <recommendedName>
        <fullName evidence="1">hAT-like transposase RNase-H fold domain-containing protein</fullName>
    </recommendedName>
</protein>
<name>A0AAV6XLL3_9LAMI</name>
<reference evidence="2" key="1">
    <citation type="submission" date="2019-10" db="EMBL/GenBank/DDBJ databases">
        <authorList>
            <person name="Zhang R."/>
            <person name="Pan Y."/>
            <person name="Wang J."/>
            <person name="Ma R."/>
            <person name="Yu S."/>
        </authorList>
    </citation>
    <scope>NUCLEOTIDE SEQUENCE</scope>
    <source>
        <strain evidence="2">LA-IB0</strain>
        <tissue evidence="2">Leaf</tissue>
    </source>
</reference>
<gene>
    <name evidence="2" type="ORF">BUALT_Bualt04G0007900</name>
</gene>
<dbReference type="GO" id="GO:0003677">
    <property type="term" value="F:DNA binding"/>
    <property type="evidence" value="ECO:0007669"/>
    <property type="project" value="InterPro"/>
</dbReference>
<dbReference type="PANTHER" id="PTHR23272:SF161">
    <property type="entry name" value="ZINC FINGER BED DOMAIN-CONTAINING PROTEIN RICESLEEPER 1-LIKE"/>
    <property type="match status" value="1"/>
</dbReference>
<dbReference type="InterPro" id="IPR012337">
    <property type="entry name" value="RNaseH-like_sf"/>
</dbReference>
<keyword evidence="3" id="KW-1185">Reference proteome</keyword>
<dbReference type="EMBL" id="WHWC01000004">
    <property type="protein sequence ID" value="KAG8383394.1"/>
    <property type="molecule type" value="Genomic_DNA"/>
</dbReference>
<dbReference type="InterPro" id="IPR025525">
    <property type="entry name" value="hAT-like_transposase_RNase-H"/>
</dbReference>
<feature type="domain" description="hAT-like transposase RNase-H fold" evidence="1">
    <location>
        <begin position="293"/>
        <end position="361"/>
    </location>
</feature>
<evidence type="ECO:0000313" key="3">
    <source>
        <dbReference type="Proteomes" id="UP000826271"/>
    </source>
</evidence>
<organism evidence="2 3">
    <name type="scientific">Buddleja alternifolia</name>
    <dbReference type="NCBI Taxonomy" id="168488"/>
    <lineage>
        <taxon>Eukaryota</taxon>
        <taxon>Viridiplantae</taxon>
        <taxon>Streptophyta</taxon>
        <taxon>Embryophyta</taxon>
        <taxon>Tracheophyta</taxon>
        <taxon>Spermatophyta</taxon>
        <taxon>Magnoliopsida</taxon>
        <taxon>eudicotyledons</taxon>
        <taxon>Gunneridae</taxon>
        <taxon>Pentapetalae</taxon>
        <taxon>asterids</taxon>
        <taxon>lamiids</taxon>
        <taxon>Lamiales</taxon>
        <taxon>Scrophulariaceae</taxon>
        <taxon>Buddlejeae</taxon>
        <taxon>Buddleja</taxon>
    </lineage>
</organism>
<evidence type="ECO:0000313" key="2">
    <source>
        <dbReference type="EMBL" id="KAG8383394.1"/>
    </source>
</evidence>
<dbReference type="Pfam" id="PF14372">
    <property type="entry name" value="hAT-like_RNase-H"/>
    <property type="match status" value="1"/>
</dbReference>
<proteinExistence type="predicted"/>
<sequence length="381" mass="43043">MASIFGGGGGFDFRPRRWLRFRRRWWLRFQAEVVASISAGGGGFNIQQRLVVVVGNNGGGGYHTRHPPGTTAGVRHFLHRRPPSLSPLPLVDDAEAHPFKFQAISSETDPKLSNSSKTRNSLLPKRFIASTKSYRLATVSALEQWKNNTVIESQLCCGEIEKRNNGLKEWNYLKDEELVIGFSMSTSKSSQPSRVGGPGGNEEIKGLIEKNWETSRYLKKSPAAAQKFDTALDECNLKDKRQVAMDVPNRWNSTFELLETALPLREAFCRLERIDKHYLFNPSESKWEMAASIHKHMAGPMKIKFDKYWDKCCLVLAVAVVFDPRYKMSLVKFYYTRIYGSSADQYITRVRDTLKDLFFTYGGSRVSSAGDTTNASSSIIN</sequence>
<evidence type="ECO:0000259" key="1">
    <source>
        <dbReference type="Pfam" id="PF14372"/>
    </source>
</evidence>